<dbReference type="PANTHER" id="PTHR47534:SF3">
    <property type="entry name" value="ALCOHOL DEHYDROGENASE-LIKE C-TERMINAL DOMAIN-CONTAINING PROTEIN"/>
    <property type="match status" value="1"/>
</dbReference>
<protein>
    <submittedName>
        <fullName evidence="2">SDR family NAD(P)-dependent oxidoreductase</fullName>
    </submittedName>
</protein>
<dbReference type="Pfam" id="PF00106">
    <property type="entry name" value="adh_short"/>
    <property type="match status" value="1"/>
</dbReference>
<keyword evidence="1" id="KW-0560">Oxidoreductase</keyword>
<sequence>MQTVVITGGTDGLGRGLALHYLNEGARVIAIGSTPEKGEALVAEAKKLSAEGQVHFLRADLTSVASTRRLVEEIENTYASVDKLILCAQRYRLFGKRSVTPEGYEHSFALAYLSRFVLSYGLLDALRCTKQPVIMNVGTPGIGLGKIQWDDLQLERGYNGNKATLQSFRANDLLGVAFAEENASGSVSYIGYNPGVVSTGMPNSLPLPLKIMTKATFAIAATPVRKAVLPMVELLDNPPRETFTAHWKKKPVKLQGNKAFDLADARRLKLVTEELVGTR</sequence>
<reference evidence="2 3" key="1">
    <citation type="submission" date="2017-09" db="EMBL/GenBank/DDBJ databases">
        <authorList>
            <person name="Lee N."/>
            <person name="Cho B.-K."/>
        </authorList>
    </citation>
    <scope>NUCLEOTIDE SEQUENCE [LARGE SCALE GENOMIC DNA]</scope>
    <source>
        <strain evidence="2 3">ATCC 12853</strain>
    </source>
</reference>
<dbReference type="SUPFAM" id="SSF51735">
    <property type="entry name" value="NAD(P)-binding Rossmann-fold domains"/>
    <property type="match status" value="1"/>
</dbReference>
<evidence type="ECO:0000313" key="3">
    <source>
        <dbReference type="Proteomes" id="UP000325529"/>
    </source>
</evidence>
<accession>A0A5J6GP37</accession>
<dbReference type="OrthoDB" id="2860165at2"/>
<dbReference type="InterPro" id="IPR002347">
    <property type="entry name" value="SDR_fam"/>
</dbReference>
<dbReference type="RefSeq" id="WP_063806093.1">
    <property type="nucleotide sequence ID" value="NZ_CP023699.1"/>
</dbReference>
<dbReference type="Gene3D" id="3.40.50.720">
    <property type="entry name" value="NAD(P)-binding Rossmann-like Domain"/>
    <property type="match status" value="1"/>
</dbReference>
<evidence type="ECO:0000313" key="2">
    <source>
        <dbReference type="EMBL" id="QEU95755.1"/>
    </source>
</evidence>
<proteinExistence type="predicted"/>
<dbReference type="PANTHER" id="PTHR47534">
    <property type="entry name" value="YALI0E05731P"/>
    <property type="match status" value="1"/>
</dbReference>
<dbReference type="InterPro" id="IPR036291">
    <property type="entry name" value="NAD(P)-bd_dom_sf"/>
</dbReference>
<dbReference type="EMBL" id="CP023699">
    <property type="protein sequence ID" value="QEU95755.1"/>
    <property type="molecule type" value="Genomic_DNA"/>
</dbReference>
<name>A0A5J6GP37_STRKN</name>
<gene>
    <name evidence="2" type="ORF">CP970_36825</name>
</gene>
<organism evidence="2 3">
    <name type="scientific">Streptomyces kanamyceticus</name>
    <dbReference type="NCBI Taxonomy" id="1967"/>
    <lineage>
        <taxon>Bacteria</taxon>
        <taxon>Bacillati</taxon>
        <taxon>Actinomycetota</taxon>
        <taxon>Actinomycetes</taxon>
        <taxon>Kitasatosporales</taxon>
        <taxon>Streptomycetaceae</taxon>
        <taxon>Streptomyces</taxon>
    </lineage>
</organism>
<dbReference type="InterPro" id="IPR052228">
    <property type="entry name" value="Sec_Metab_Biosynth_Oxidored"/>
</dbReference>
<keyword evidence="3" id="KW-1185">Reference proteome</keyword>
<dbReference type="Proteomes" id="UP000325529">
    <property type="component" value="Chromosome"/>
</dbReference>
<dbReference type="GO" id="GO:0016491">
    <property type="term" value="F:oxidoreductase activity"/>
    <property type="evidence" value="ECO:0007669"/>
    <property type="project" value="UniProtKB-KW"/>
</dbReference>
<evidence type="ECO:0000256" key="1">
    <source>
        <dbReference type="ARBA" id="ARBA00023002"/>
    </source>
</evidence>
<dbReference type="AlphaFoldDB" id="A0A5J6GP37"/>
<dbReference type="KEGG" id="ska:CP970_36825"/>